<dbReference type="EMBL" id="JH659333">
    <property type="protein sequence ID" value="EXK37456.1"/>
    <property type="molecule type" value="Genomic_DNA"/>
</dbReference>
<dbReference type="HOGENOM" id="CLU_157393_0_0_1"/>
<gene>
    <name evidence="1" type="ORF">FOMG_08187</name>
</gene>
<evidence type="ECO:0000313" key="1">
    <source>
        <dbReference type="EMBL" id="EXK37456.1"/>
    </source>
</evidence>
<proteinExistence type="predicted"/>
<reference evidence="1" key="1">
    <citation type="submission" date="2012-04" db="EMBL/GenBank/DDBJ databases">
        <title>The Genome Sequence of Fusarium oxysporum melonis.</title>
        <authorList>
            <consortium name="The Broad Institute Genome Sequencing Platform"/>
            <person name="Ma L.-J."/>
            <person name="Gale L.R."/>
            <person name="Schwartz D.C."/>
            <person name="Zhou S."/>
            <person name="Corby-Kistler H."/>
            <person name="Young S.K."/>
            <person name="Zeng Q."/>
            <person name="Gargeya S."/>
            <person name="Fitzgerald M."/>
            <person name="Haas B."/>
            <person name="Abouelleil A."/>
            <person name="Alvarado L."/>
            <person name="Arachchi H.M."/>
            <person name="Berlin A."/>
            <person name="Brown A."/>
            <person name="Chapman S.B."/>
            <person name="Chen Z."/>
            <person name="Dunbar C."/>
            <person name="Freedman E."/>
            <person name="Gearin G."/>
            <person name="Goldberg J."/>
            <person name="Griggs A."/>
            <person name="Gujja S."/>
            <person name="Heiman D."/>
            <person name="Howarth C."/>
            <person name="Larson L."/>
            <person name="Lui A."/>
            <person name="MacDonald P.J.P."/>
            <person name="Montmayeur A."/>
            <person name="Murphy C."/>
            <person name="Neiman D."/>
            <person name="Pearson M."/>
            <person name="Priest M."/>
            <person name="Roberts A."/>
            <person name="Saif S."/>
            <person name="Shea T."/>
            <person name="Shenoy N."/>
            <person name="Sisk P."/>
            <person name="Stolte C."/>
            <person name="Sykes S."/>
            <person name="Wortman J."/>
            <person name="Nusbaum C."/>
            <person name="Birren B."/>
        </authorList>
    </citation>
    <scope>NUCLEOTIDE SEQUENCE</scope>
    <source>
        <strain evidence="1">26406</strain>
    </source>
</reference>
<dbReference type="VEuPathDB" id="FungiDB:FOMG_08187"/>
<organism evidence="1">
    <name type="scientific">Fusarium oxysporum f. sp. melonis 26406</name>
    <dbReference type="NCBI Taxonomy" id="1089452"/>
    <lineage>
        <taxon>Eukaryota</taxon>
        <taxon>Fungi</taxon>
        <taxon>Dikarya</taxon>
        <taxon>Ascomycota</taxon>
        <taxon>Pezizomycotina</taxon>
        <taxon>Sordariomycetes</taxon>
        <taxon>Hypocreomycetidae</taxon>
        <taxon>Hypocreales</taxon>
        <taxon>Nectriaceae</taxon>
        <taxon>Fusarium</taxon>
        <taxon>Fusarium oxysporum species complex</taxon>
    </lineage>
</organism>
<accession>X0AWP3</accession>
<name>X0AWP3_FUSOX</name>
<dbReference type="AlphaFoldDB" id="X0AWP3"/>
<sequence length="129" mass="15100">MAGLFRFWSTTDAHDMQIISSTTSEWHHHLVTNRGWEQNYRCFSFRFDVTYDLWLLALVSWTDFQCCTLSTFTQRQWLPTQHRHSHNKSCDALQQPTCSCFSILTYYRLSSLSLSLSLQDSEACTSKNG</sequence>
<reference evidence="1" key="2">
    <citation type="submission" date="2012-05" db="EMBL/GenBank/DDBJ databases">
        <title>Annotation of the Genome Sequence of Fusarium oxysporum f. sp. melonis 26406.</title>
        <authorList>
            <consortium name="The Broad Institute Genomics Platform"/>
            <person name="Ma L.-J."/>
            <person name="Corby-Kistler H."/>
            <person name="Broz K."/>
            <person name="Gale L.R."/>
            <person name="Jonkers W."/>
            <person name="O'Donnell K."/>
            <person name="Ploetz R."/>
            <person name="Steinberg C."/>
            <person name="Schwartz D.C."/>
            <person name="VanEtten H."/>
            <person name="Zhou S."/>
            <person name="Young S.K."/>
            <person name="Zeng Q."/>
            <person name="Gargeya S."/>
            <person name="Fitzgerald M."/>
            <person name="Abouelleil A."/>
            <person name="Alvarado L."/>
            <person name="Chapman S.B."/>
            <person name="Gainer-Dewar J."/>
            <person name="Goldberg J."/>
            <person name="Griggs A."/>
            <person name="Gujja S."/>
            <person name="Hansen M."/>
            <person name="Howarth C."/>
            <person name="Imamovic A."/>
            <person name="Ireland A."/>
            <person name="Larimer J."/>
            <person name="McCowan C."/>
            <person name="Murphy C."/>
            <person name="Pearson M."/>
            <person name="Poon T.W."/>
            <person name="Priest M."/>
            <person name="Roberts A."/>
            <person name="Saif S."/>
            <person name="Shea T."/>
            <person name="Sykes S."/>
            <person name="Wortman J."/>
            <person name="Nusbaum C."/>
            <person name="Birren B."/>
        </authorList>
    </citation>
    <scope>NUCLEOTIDE SEQUENCE</scope>
    <source>
        <strain evidence="1">26406</strain>
    </source>
</reference>
<protein>
    <submittedName>
        <fullName evidence="1">Uncharacterized protein</fullName>
    </submittedName>
</protein>
<dbReference type="Proteomes" id="UP000030703">
    <property type="component" value="Unassembled WGS sequence"/>
</dbReference>